<reference evidence="1" key="1">
    <citation type="submission" date="2021-11" db="EMBL/GenBank/DDBJ databases">
        <authorList>
            <consortium name="Genoscope - CEA"/>
            <person name="William W."/>
        </authorList>
    </citation>
    <scope>NUCLEOTIDE SEQUENCE</scope>
</reference>
<accession>A0A8J2SPQ5</accession>
<dbReference type="AlphaFoldDB" id="A0A8J2SPQ5"/>
<organism evidence="1 2">
    <name type="scientific">Pelagomonas calceolata</name>
    <dbReference type="NCBI Taxonomy" id="35677"/>
    <lineage>
        <taxon>Eukaryota</taxon>
        <taxon>Sar</taxon>
        <taxon>Stramenopiles</taxon>
        <taxon>Ochrophyta</taxon>
        <taxon>Pelagophyceae</taxon>
        <taxon>Pelagomonadales</taxon>
        <taxon>Pelagomonadaceae</taxon>
        <taxon>Pelagomonas</taxon>
    </lineage>
</organism>
<protein>
    <submittedName>
        <fullName evidence="1">Uncharacterized protein</fullName>
    </submittedName>
</protein>
<evidence type="ECO:0000313" key="1">
    <source>
        <dbReference type="EMBL" id="CAH0374751.1"/>
    </source>
</evidence>
<dbReference type="GO" id="GO:0019005">
    <property type="term" value="C:SCF ubiquitin ligase complex"/>
    <property type="evidence" value="ECO:0007669"/>
    <property type="project" value="TreeGrafter"/>
</dbReference>
<dbReference type="PANTHER" id="PTHR13318:SF190">
    <property type="entry name" value="PARTNER OF PAIRED, ISOFORM B"/>
    <property type="match status" value="1"/>
</dbReference>
<dbReference type="Proteomes" id="UP000789595">
    <property type="component" value="Unassembled WGS sequence"/>
</dbReference>
<dbReference type="EMBL" id="CAKKNE010000004">
    <property type="protein sequence ID" value="CAH0374751.1"/>
    <property type="molecule type" value="Genomic_DNA"/>
</dbReference>
<dbReference type="InterPro" id="IPR032675">
    <property type="entry name" value="LRR_dom_sf"/>
</dbReference>
<dbReference type="SUPFAM" id="SSF52058">
    <property type="entry name" value="L domain-like"/>
    <property type="match status" value="1"/>
</dbReference>
<name>A0A8J2SPQ5_9STRA</name>
<proteinExistence type="predicted"/>
<dbReference type="Gene3D" id="3.80.10.10">
    <property type="entry name" value="Ribonuclease Inhibitor"/>
    <property type="match status" value="2"/>
</dbReference>
<keyword evidence="2" id="KW-1185">Reference proteome</keyword>
<dbReference type="GO" id="GO:0031146">
    <property type="term" value="P:SCF-dependent proteasomal ubiquitin-dependent protein catabolic process"/>
    <property type="evidence" value="ECO:0007669"/>
    <property type="project" value="TreeGrafter"/>
</dbReference>
<gene>
    <name evidence="1" type="ORF">PECAL_4P20530</name>
</gene>
<evidence type="ECO:0000313" key="2">
    <source>
        <dbReference type="Proteomes" id="UP000789595"/>
    </source>
</evidence>
<dbReference type="PANTHER" id="PTHR13318">
    <property type="entry name" value="PARTNER OF PAIRED, ISOFORM B-RELATED"/>
    <property type="match status" value="1"/>
</dbReference>
<sequence length="475" mass="50151">MTSQQPRTTAGLHAAVHTSVRTLTPHLELQGTLALVATDRTLRRLMTTARAPLDLWARPWPLVKLEQALMRFGAADGAINAATADGLVLAASKTRVGALLHVSLHQTASPLPAPIAAHLPSLRTLHLAAVNAEDLEQIGGCAQLRGLTLQRVRVRAGTALDLTPLRRCGNLEHLAVTQIGYGDGGGDRSTCRPTDLTPLAACTSLTHLSLPPGPGGEAIDASPLAGLSLKSLEWVGDPAGVASGDAARSLTHLGLRGADLDAPLLAALAQLPRLASIEFRGCRFPSVHGLATLPSLPKLEKASFRSCAGGVDLEPLADRCPNLSALLLVAESGHDRPRLEGLARFPKLRELTVRGTLPYAAALFREPPALERLETLTVRGLSYTAFADAAAKNTCFPNLVEFNGAAADDARAYESAKVQDHNRKYRQTYAAARAEGLAPAAAMRRAADAVGDLVAPRCGPKLRADDKPKPPQKFL</sequence>
<comment type="caution">
    <text evidence="1">The sequence shown here is derived from an EMBL/GenBank/DDBJ whole genome shotgun (WGS) entry which is preliminary data.</text>
</comment>